<gene>
    <name evidence="1" type="ORF">A2U01_0015375</name>
</gene>
<comment type="caution">
    <text evidence="1">The sequence shown here is derived from an EMBL/GenBank/DDBJ whole genome shotgun (WGS) entry which is preliminary data.</text>
</comment>
<organism evidence="1 2">
    <name type="scientific">Trifolium medium</name>
    <dbReference type="NCBI Taxonomy" id="97028"/>
    <lineage>
        <taxon>Eukaryota</taxon>
        <taxon>Viridiplantae</taxon>
        <taxon>Streptophyta</taxon>
        <taxon>Embryophyta</taxon>
        <taxon>Tracheophyta</taxon>
        <taxon>Spermatophyta</taxon>
        <taxon>Magnoliopsida</taxon>
        <taxon>eudicotyledons</taxon>
        <taxon>Gunneridae</taxon>
        <taxon>Pentapetalae</taxon>
        <taxon>rosids</taxon>
        <taxon>fabids</taxon>
        <taxon>Fabales</taxon>
        <taxon>Fabaceae</taxon>
        <taxon>Papilionoideae</taxon>
        <taxon>50 kb inversion clade</taxon>
        <taxon>NPAAA clade</taxon>
        <taxon>Hologalegina</taxon>
        <taxon>IRL clade</taxon>
        <taxon>Trifolieae</taxon>
        <taxon>Trifolium</taxon>
    </lineage>
</organism>
<sequence>VYLNGVCHWWGKQWCGPTVRDTYVVSFDLYTEVPVTTLLPSDLHDLERADRHLTVLNGFVAMISRYVKTTSFHISIAILVEPGVNESWIKLFDLGPFSGNMHCIGAGMKGNIFFRKDDDDDDDDDDEDDDDDGDDELVCLDLTTGVIHNIDVKAESWRAQIVIYKENILPIKGMHN</sequence>
<accession>A0A392N5H9</accession>
<evidence type="ECO:0000313" key="1">
    <source>
        <dbReference type="EMBL" id="MCH94415.1"/>
    </source>
</evidence>
<name>A0A392N5H9_9FABA</name>
<dbReference type="AlphaFoldDB" id="A0A392N5H9"/>
<feature type="non-terminal residue" evidence="1">
    <location>
        <position position="1"/>
    </location>
</feature>
<keyword evidence="2" id="KW-1185">Reference proteome</keyword>
<dbReference type="Proteomes" id="UP000265520">
    <property type="component" value="Unassembled WGS sequence"/>
</dbReference>
<evidence type="ECO:0000313" key="2">
    <source>
        <dbReference type="Proteomes" id="UP000265520"/>
    </source>
</evidence>
<proteinExistence type="predicted"/>
<protein>
    <submittedName>
        <fullName evidence="1">F-box protein</fullName>
    </submittedName>
</protein>
<dbReference type="EMBL" id="LXQA010027277">
    <property type="protein sequence ID" value="MCH94415.1"/>
    <property type="molecule type" value="Genomic_DNA"/>
</dbReference>
<reference evidence="1 2" key="1">
    <citation type="journal article" date="2018" name="Front. Plant Sci.">
        <title>Red Clover (Trifolium pratense) and Zigzag Clover (T. medium) - A Picture of Genomic Similarities and Differences.</title>
        <authorList>
            <person name="Dluhosova J."/>
            <person name="Istvanek J."/>
            <person name="Nedelnik J."/>
            <person name="Repkova J."/>
        </authorList>
    </citation>
    <scope>NUCLEOTIDE SEQUENCE [LARGE SCALE GENOMIC DNA]</scope>
    <source>
        <strain evidence="2">cv. 10/8</strain>
        <tissue evidence="1">Leaf</tissue>
    </source>
</reference>